<reference evidence="2 3" key="1">
    <citation type="journal article" date="2007" name="Nature">
        <title>Evolution of genes and genomes on the Drosophila phylogeny.</title>
        <authorList>
            <consortium name="Drosophila 12 Genomes Consortium"/>
            <person name="Clark A.G."/>
            <person name="Eisen M.B."/>
            <person name="Smith D.R."/>
            <person name="Bergman C.M."/>
            <person name="Oliver B."/>
            <person name="Markow T.A."/>
            <person name="Kaufman T.C."/>
            <person name="Kellis M."/>
            <person name="Gelbart W."/>
            <person name="Iyer V.N."/>
            <person name="Pollard D.A."/>
            <person name="Sackton T.B."/>
            <person name="Larracuente A.M."/>
            <person name="Singh N.D."/>
            <person name="Abad J.P."/>
            <person name="Abt D.N."/>
            <person name="Adryan B."/>
            <person name="Aguade M."/>
            <person name="Akashi H."/>
            <person name="Anderson W.W."/>
            <person name="Aquadro C.F."/>
            <person name="Ardell D.H."/>
            <person name="Arguello R."/>
            <person name="Artieri C.G."/>
            <person name="Barbash D.A."/>
            <person name="Barker D."/>
            <person name="Barsanti P."/>
            <person name="Batterham P."/>
            <person name="Batzoglou S."/>
            <person name="Begun D."/>
            <person name="Bhutkar A."/>
            <person name="Blanco E."/>
            <person name="Bosak S.A."/>
            <person name="Bradley R.K."/>
            <person name="Brand A.D."/>
            <person name="Brent M.R."/>
            <person name="Brooks A.N."/>
            <person name="Brown R.H."/>
            <person name="Butlin R.K."/>
            <person name="Caggese C."/>
            <person name="Calvi B.R."/>
            <person name="Bernardo de Carvalho A."/>
            <person name="Caspi A."/>
            <person name="Castrezana S."/>
            <person name="Celniker S.E."/>
            <person name="Chang J.L."/>
            <person name="Chapple C."/>
            <person name="Chatterji S."/>
            <person name="Chinwalla A."/>
            <person name="Civetta A."/>
            <person name="Clifton S.W."/>
            <person name="Comeron J.M."/>
            <person name="Costello J.C."/>
            <person name="Coyne J.A."/>
            <person name="Daub J."/>
            <person name="David R.G."/>
            <person name="Delcher A.L."/>
            <person name="Delehaunty K."/>
            <person name="Do C.B."/>
            <person name="Ebling H."/>
            <person name="Edwards K."/>
            <person name="Eickbush T."/>
            <person name="Evans J.D."/>
            <person name="Filipski A."/>
            <person name="Findeiss S."/>
            <person name="Freyhult E."/>
            <person name="Fulton L."/>
            <person name="Fulton R."/>
            <person name="Garcia A.C."/>
            <person name="Gardiner A."/>
            <person name="Garfield D.A."/>
            <person name="Garvin B.E."/>
            <person name="Gibson G."/>
            <person name="Gilbert D."/>
            <person name="Gnerre S."/>
            <person name="Godfrey J."/>
            <person name="Good R."/>
            <person name="Gotea V."/>
            <person name="Gravely B."/>
            <person name="Greenberg A.J."/>
            <person name="Griffiths-Jones S."/>
            <person name="Gross S."/>
            <person name="Guigo R."/>
            <person name="Gustafson E.A."/>
            <person name="Haerty W."/>
            <person name="Hahn M.W."/>
            <person name="Halligan D.L."/>
            <person name="Halpern A.L."/>
            <person name="Halter G.M."/>
            <person name="Han M.V."/>
            <person name="Heger A."/>
            <person name="Hillier L."/>
            <person name="Hinrichs A.S."/>
            <person name="Holmes I."/>
            <person name="Hoskins R.A."/>
            <person name="Hubisz M.J."/>
            <person name="Hultmark D."/>
            <person name="Huntley M.A."/>
            <person name="Jaffe D.B."/>
            <person name="Jagadeeshan S."/>
            <person name="Jeck W.R."/>
            <person name="Johnson J."/>
            <person name="Jones C.D."/>
            <person name="Jordan W.C."/>
            <person name="Karpen G.H."/>
            <person name="Kataoka E."/>
            <person name="Keightley P.D."/>
            <person name="Kheradpour P."/>
            <person name="Kirkness E.F."/>
            <person name="Koerich L.B."/>
            <person name="Kristiansen K."/>
            <person name="Kudrna D."/>
            <person name="Kulathinal R.J."/>
            <person name="Kumar S."/>
            <person name="Kwok R."/>
            <person name="Lander E."/>
            <person name="Langley C.H."/>
            <person name="Lapoint R."/>
            <person name="Lazzaro B.P."/>
            <person name="Lee S.J."/>
            <person name="Levesque L."/>
            <person name="Li R."/>
            <person name="Lin C.F."/>
            <person name="Lin M.F."/>
            <person name="Lindblad-Toh K."/>
            <person name="Llopart A."/>
            <person name="Long M."/>
            <person name="Low L."/>
            <person name="Lozovsky E."/>
            <person name="Lu J."/>
            <person name="Luo M."/>
            <person name="Machado C.A."/>
            <person name="Makalowski W."/>
            <person name="Marzo M."/>
            <person name="Matsuda M."/>
            <person name="Matzkin L."/>
            <person name="McAllister B."/>
            <person name="McBride C.S."/>
            <person name="McKernan B."/>
            <person name="McKernan K."/>
            <person name="Mendez-Lago M."/>
            <person name="Minx P."/>
            <person name="Mollenhauer M.U."/>
            <person name="Montooth K."/>
            <person name="Mount S.M."/>
            <person name="Mu X."/>
            <person name="Myers E."/>
            <person name="Negre B."/>
            <person name="Newfeld S."/>
            <person name="Nielsen R."/>
            <person name="Noor M.A."/>
            <person name="O'Grady P."/>
            <person name="Pachter L."/>
            <person name="Papaceit M."/>
            <person name="Parisi M.J."/>
            <person name="Parisi M."/>
            <person name="Parts L."/>
            <person name="Pedersen J.S."/>
            <person name="Pesole G."/>
            <person name="Phillippy A.M."/>
            <person name="Ponting C.P."/>
            <person name="Pop M."/>
            <person name="Porcelli D."/>
            <person name="Powell J.R."/>
            <person name="Prohaska S."/>
            <person name="Pruitt K."/>
            <person name="Puig M."/>
            <person name="Quesneville H."/>
            <person name="Ram K.R."/>
            <person name="Rand D."/>
            <person name="Rasmussen M.D."/>
            <person name="Reed L.K."/>
            <person name="Reenan R."/>
            <person name="Reily A."/>
            <person name="Remington K.A."/>
            <person name="Rieger T.T."/>
            <person name="Ritchie M.G."/>
            <person name="Robin C."/>
            <person name="Rogers Y.H."/>
            <person name="Rohde C."/>
            <person name="Rozas J."/>
            <person name="Rubenfield M.J."/>
            <person name="Ruiz A."/>
            <person name="Russo S."/>
            <person name="Salzberg S.L."/>
            <person name="Sanchez-Gracia A."/>
            <person name="Saranga D.J."/>
            <person name="Sato H."/>
            <person name="Schaeffer S.W."/>
            <person name="Schatz M.C."/>
            <person name="Schlenke T."/>
            <person name="Schwartz R."/>
            <person name="Segarra C."/>
            <person name="Singh R.S."/>
            <person name="Sirot L."/>
            <person name="Sirota M."/>
            <person name="Sisneros N.B."/>
            <person name="Smith C.D."/>
            <person name="Smith T.F."/>
            <person name="Spieth J."/>
            <person name="Stage D.E."/>
            <person name="Stark A."/>
            <person name="Stephan W."/>
            <person name="Strausberg R.L."/>
            <person name="Strempel S."/>
            <person name="Sturgill D."/>
            <person name="Sutton G."/>
            <person name="Sutton G.G."/>
            <person name="Tao W."/>
            <person name="Teichmann S."/>
            <person name="Tobari Y.N."/>
            <person name="Tomimura Y."/>
            <person name="Tsolas J.M."/>
            <person name="Valente V.L."/>
            <person name="Venter E."/>
            <person name="Venter J.C."/>
            <person name="Vicario S."/>
            <person name="Vieira F.G."/>
            <person name="Vilella A.J."/>
            <person name="Villasante A."/>
            <person name="Walenz B."/>
            <person name="Wang J."/>
            <person name="Wasserman M."/>
            <person name="Watts T."/>
            <person name="Wilson D."/>
            <person name="Wilson R.K."/>
            <person name="Wing R.A."/>
            <person name="Wolfner M.F."/>
            <person name="Wong A."/>
            <person name="Wong G.K."/>
            <person name="Wu C.I."/>
            <person name="Wu G."/>
            <person name="Yamamoto D."/>
            <person name="Yang H.P."/>
            <person name="Yang S.P."/>
            <person name="Yorke J.A."/>
            <person name="Yoshida K."/>
            <person name="Zdobnov E."/>
            <person name="Zhang P."/>
            <person name="Zhang Y."/>
            <person name="Zimin A.V."/>
            <person name="Baldwin J."/>
            <person name="Abdouelleil A."/>
            <person name="Abdulkadir J."/>
            <person name="Abebe A."/>
            <person name="Abera B."/>
            <person name="Abreu J."/>
            <person name="Acer S.C."/>
            <person name="Aftuck L."/>
            <person name="Alexander A."/>
            <person name="An P."/>
            <person name="Anderson E."/>
            <person name="Anderson S."/>
            <person name="Arachi H."/>
            <person name="Azer M."/>
            <person name="Bachantsang P."/>
            <person name="Barry A."/>
            <person name="Bayul T."/>
            <person name="Berlin A."/>
            <person name="Bessette D."/>
            <person name="Bloom T."/>
            <person name="Blye J."/>
            <person name="Boguslavskiy L."/>
            <person name="Bonnet C."/>
            <person name="Boukhgalter B."/>
            <person name="Bourzgui I."/>
            <person name="Brown A."/>
            <person name="Cahill P."/>
            <person name="Channer S."/>
            <person name="Cheshatsang Y."/>
            <person name="Chuda L."/>
            <person name="Citroen M."/>
            <person name="Collymore A."/>
            <person name="Cooke P."/>
            <person name="Costello M."/>
            <person name="D'Aco K."/>
            <person name="Daza R."/>
            <person name="De Haan G."/>
            <person name="DeGray S."/>
            <person name="DeMaso C."/>
            <person name="Dhargay N."/>
            <person name="Dooley K."/>
            <person name="Dooley E."/>
            <person name="Doricent M."/>
            <person name="Dorje P."/>
            <person name="Dorjee K."/>
            <person name="Dupes A."/>
            <person name="Elong R."/>
            <person name="Falk J."/>
            <person name="Farina A."/>
            <person name="Faro S."/>
            <person name="Ferguson D."/>
            <person name="Fisher S."/>
            <person name="Foley C.D."/>
            <person name="Franke A."/>
            <person name="Friedrich D."/>
            <person name="Gadbois L."/>
            <person name="Gearin G."/>
            <person name="Gearin C.R."/>
            <person name="Giannoukos G."/>
            <person name="Goode T."/>
            <person name="Graham J."/>
            <person name="Grandbois E."/>
            <person name="Grewal S."/>
            <person name="Gyaltsen K."/>
            <person name="Hafez N."/>
            <person name="Hagos B."/>
            <person name="Hall J."/>
            <person name="Henson C."/>
            <person name="Hollinger A."/>
            <person name="Honan T."/>
            <person name="Huard M.D."/>
            <person name="Hughes L."/>
            <person name="Hurhula B."/>
            <person name="Husby M.E."/>
            <person name="Kamat A."/>
            <person name="Kanga B."/>
            <person name="Kashin S."/>
            <person name="Khazanovich D."/>
            <person name="Kisner P."/>
            <person name="Lance K."/>
            <person name="Lara M."/>
            <person name="Lee W."/>
            <person name="Lennon N."/>
            <person name="Letendre F."/>
            <person name="LeVine R."/>
            <person name="Lipovsky A."/>
            <person name="Liu X."/>
            <person name="Liu J."/>
            <person name="Liu S."/>
            <person name="Lokyitsang T."/>
            <person name="Lokyitsang Y."/>
            <person name="Lubonja R."/>
            <person name="Lui A."/>
            <person name="MacDonald P."/>
            <person name="Magnisalis V."/>
            <person name="Maru K."/>
            <person name="Matthews C."/>
            <person name="McCusker W."/>
            <person name="McDonough S."/>
            <person name="Mehta T."/>
            <person name="Meldrim J."/>
            <person name="Meneus L."/>
            <person name="Mihai O."/>
            <person name="Mihalev A."/>
            <person name="Mihova T."/>
            <person name="Mittelman R."/>
            <person name="Mlenga V."/>
            <person name="Montmayeur A."/>
            <person name="Mulrain L."/>
            <person name="Navidi A."/>
            <person name="Naylor J."/>
            <person name="Negash T."/>
            <person name="Nguyen T."/>
            <person name="Nguyen N."/>
            <person name="Nicol R."/>
            <person name="Norbu C."/>
            <person name="Norbu N."/>
            <person name="Novod N."/>
            <person name="O'Neill B."/>
            <person name="Osman S."/>
            <person name="Markiewicz E."/>
            <person name="Oyono O.L."/>
            <person name="Patti C."/>
            <person name="Phunkhang P."/>
            <person name="Pierre F."/>
            <person name="Priest M."/>
            <person name="Raghuraman S."/>
            <person name="Rege F."/>
            <person name="Reyes R."/>
            <person name="Rise C."/>
            <person name="Rogov P."/>
            <person name="Ross K."/>
            <person name="Ryan E."/>
            <person name="Settipalli S."/>
            <person name="Shea T."/>
            <person name="Sherpa N."/>
            <person name="Shi L."/>
            <person name="Shih D."/>
            <person name="Sparrow T."/>
            <person name="Spaulding J."/>
            <person name="Stalker J."/>
            <person name="Stange-Thomann N."/>
            <person name="Stavropoulos S."/>
            <person name="Stone C."/>
            <person name="Strader C."/>
            <person name="Tesfaye S."/>
            <person name="Thomson T."/>
            <person name="Thoulutsang Y."/>
            <person name="Thoulutsang D."/>
            <person name="Topham K."/>
            <person name="Topping I."/>
            <person name="Tsamla T."/>
            <person name="Vassiliev H."/>
            <person name="Vo A."/>
            <person name="Wangchuk T."/>
            <person name="Wangdi T."/>
            <person name="Weiand M."/>
            <person name="Wilkinson J."/>
            <person name="Wilson A."/>
            <person name="Yadav S."/>
            <person name="Young G."/>
            <person name="Yu Q."/>
            <person name="Zembek L."/>
            <person name="Zhong D."/>
            <person name="Zimmer A."/>
            <person name="Zwirko Z."/>
            <person name="Jaffe D.B."/>
            <person name="Alvarez P."/>
            <person name="Brockman W."/>
            <person name="Butler J."/>
            <person name="Chin C."/>
            <person name="Gnerre S."/>
            <person name="Grabherr M."/>
            <person name="Kleber M."/>
            <person name="Mauceli E."/>
            <person name="MacCallum I."/>
        </authorList>
    </citation>
    <scope>NUCLEOTIDE SEQUENCE [LARGE SCALE GENOMIC DNA]</scope>
    <source>
        <strain evidence="3">Tucson 14030-0811.24</strain>
    </source>
</reference>
<dbReference type="HOGENOM" id="CLU_1306047_0_0_1"/>
<dbReference type="STRING" id="7260.B4MSX0"/>
<keyword evidence="3" id="KW-1185">Reference proteome</keyword>
<dbReference type="PhylomeDB" id="B4MSX0"/>
<dbReference type="EMBL" id="CH963851">
    <property type="protein sequence ID" value="EDW75209.1"/>
    <property type="molecule type" value="Genomic_DNA"/>
</dbReference>
<dbReference type="AlphaFoldDB" id="B4MSX0"/>
<organism evidence="2 3">
    <name type="scientific">Drosophila willistoni</name>
    <name type="common">Fruit fly</name>
    <dbReference type="NCBI Taxonomy" id="7260"/>
    <lineage>
        <taxon>Eukaryota</taxon>
        <taxon>Metazoa</taxon>
        <taxon>Ecdysozoa</taxon>
        <taxon>Arthropoda</taxon>
        <taxon>Hexapoda</taxon>
        <taxon>Insecta</taxon>
        <taxon>Pterygota</taxon>
        <taxon>Neoptera</taxon>
        <taxon>Endopterygota</taxon>
        <taxon>Diptera</taxon>
        <taxon>Brachycera</taxon>
        <taxon>Muscomorpha</taxon>
        <taxon>Ephydroidea</taxon>
        <taxon>Drosophilidae</taxon>
        <taxon>Drosophila</taxon>
        <taxon>Sophophora</taxon>
    </lineage>
</organism>
<feature type="compositionally biased region" description="Low complexity" evidence="1">
    <location>
        <begin position="106"/>
        <end position="123"/>
    </location>
</feature>
<evidence type="ECO:0000256" key="1">
    <source>
        <dbReference type="SAM" id="MobiDB-lite"/>
    </source>
</evidence>
<feature type="region of interest" description="Disordered" evidence="1">
    <location>
        <begin position="186"/>
        <end position="211"/>
    </location>
</feature>
<protein>
    <submittedName>
        <fullName evidence="2">Uncharacterized protein</fullName>
    </submittedName>
</protein>
<dbReference type="KEGG" id="dwi:6641262"/>
<dbReference type="Proteomes" id="UP000007798">
    <property type="component" value="Unassembled WGS sequence"/>
</dbReference>
<sequence>MLHQAKFNTLGRVLRLTLRSLPKGSECVQSCAGSRSFGDVAKKPLKMPQTMVMAMPMSMPQSSSLANTLPMTSSLVVKCKHSISMLPDYTNQQKQKQKPFAIHGRNNGVNQQHFHQNHNQPDNRAGMSTKADQLEEKSQQPEVSQPVPNRGPIPRPMHNPLSRRHTVDRARLQYINDMFKELANEVETRKPRTKKFVSRQSLHSGRIDKID</sequence>
<dbReference type="eggNOG" id="ENOG502RVSV">
    <property type="taxonomic scope" value="Eukaryota"/>
</dbReference>
<name>B4MSX0_DROWI</name>
<gene>
    <name evidence="2" type="primary">Dwil\GK20050</name>
    <name evidence="2" type="ORF">Dwil_GK20050</name>
</gene>
<dbReference type="OrthoDB" id="7857313at2759"/>
<feature type="region of interest" description="Disordered" evidence="1">
    <location>
        <begin position="103"/>
        <end position="168"/>
    </location>
</feature>
<proteinExistence type="predicted"/>
<evidence type="ECO:0000313" key="2">
    <source>
        <dbReference type="EMBL" id="EDW75209.1"/>
    </source>
</evidence>
<accession>B4MSX0</accession>
<dbReference type="InParanoid" id="B4MSX0"/>
<evidence type="ECO:0000313" key="3">
    <source>
        <dbReference type="Proteomes" id="UP000007798"/>
    </source>
</evidence>